<evidence type="ECO:0000256" key="1">
    <source>
        <dbReference type="ARBA" id="ARBA00004123"/>
    </source>
</evidence>
<dbReference type="EMBL" id="KZ991270">
    <property type="protein sequence ID" value="RKP23142.1"/>
    <property type="molecule type" value="Genomic_DNA"/>
</dbReference>
<dbReference type="InterPro" id="IPR004870">
    <property type="entry name" value="Nucleoporin_Nup155"/>
</dbReference>
<dbReference type="Gene3D" id="1.25.40.440">
    <property type="entry name" value="Nucleoporin, helical domain, central subdomain"/>
    <property type="match status" value="1"/>
</dbReference>
<dbReference type="GO" id="GO:0000972">
    <property type="term" value="P:transcription-dependent tethering of RNA polymerase II gene DNA at nuclear periphery"/>
    <property type="evidence" value="ECO:0007669"/>
    <property type="project" value="TreeGrafter"/>
</dbReference>
<evidence type="ECO:0000313" key="6">
    <source>
        <dbReference type="EMBL" id="RKP23142.1"/>
    </source>
</evidence>
<dbReference type="GO" id="GO:0006405">
    <property type="term" value="P:RNA export from nucleus"/>
    <property type="evidence" value="ECO:0007669"/>
    <property type="project" value="TreeGrafter"/>
</dbReference>
<comment type="subcellular location">
    <subcellularLocation>
        <location evidence="1">Nucleus</location>
    </subcellularLocation>
</comment>
<dbReference type="GO" id="GO:0036228">
    <property type="term" value="P:protein localization to nuclear inner membrane"/>
    <property type="evidence" value="ECO:0007669"/>
    <property type="project" value="TreeGrafter"/>
</dbReference>
<proteinExistence type="predicted"/>
<gene>
    <name evidence="6" type="ORF">SYNPS1DRAFT_31153</name>
</gene>
<protein>
    <submittedName>
        <fullName evidence="6">Non-repetitive/WGA-negative nucleoporin C-terminal-domain-containing protein</fullName>
    </submittedName>
</protein>
<evidence type="ECO:0000256" key="3">
    <source>
        <dbReference type="ARBA" id="ARBA00023242"/>
    </source>
</evidence>
<dbReference type="InterPro" id="IPR042537">
    <property type="entry name" value="Nucleoporin_Nup155_C_2"/>
</dbReference>
<reference evidence="7" key="1">
    <citation type="journal article" date="2018" name="Nat. Microbiol.">
        <title>Leveraging single-cell genomics to expand the fungal tree of life.</title>
        <authorList>
            <person name="Ahrendt S.R."/>
            <person name="Quandt C.A."/>
            <person name="Ciobanu D."/>
            <person name="Clum A."/>
            <person name="Salamov A."/>
            <person name="Andreopoulos B."/>
            <person name="Cheng J.F."/>
            <person name="Woyke T."/>
            <person name="Pelin A."/>
            <person name="Henrissat B."/>
            <person name="Reynolds N.K."/>
            <person name="Benny G.L."/>
            <person name="Smith M.E."/>
            <person name="James T.Y."/>
            <person name="Grigoriev I.V."/>
        </authorList>
    </citation>
    <scope>NUCLEOTIDE SEQUENCE [LARGE SCALE GENOMIC DNA]</scope>
    <source>
        <strain evidence="7">Benny S71-1</strain>
    </source>
</reference>
<sequence>MEAYLAQGDTLEKLDLLWQYYIRHNEFAKASRLQERLAMTTDYDIPLDKRVEYLSRAIANGRSALDGRDREESERLREIQEKLEVAQIQVYLVKQLVDIGQTKSAQELQGELLDLNELFHRYARQFSLYECQLMIFTLSGYSDAAAIKTTWRRLLQQIADEYAGQANVHQLVARRVGELAEKFLHHDFVFPLDTICDFLGQLAFALHQPADGDMAPWMAASLVEAHIPPRHIFTALNQLIEDKPDAWHEPSHMRYLLSEICVLLETWLPLVISGHQSDFPAAWIDEMLNQYLLAVNTLQTPQLTDTLKQLQRRIRALF</sequence>
<dbReference type="OrthoDB" id="338970at2759"/>
<dbReference type="PANTHER" id="PTHR10350:SF6">
    <property type="entry name" value="NUCLEAR PORE COMPLEX PROTEIN NUP155"/>
    <property type="match status" value="1"/>
</dbReference>
<dbReference type="InterPro" id="IPR042538">
    <property type="entry name" value="Nucleoporin_Nup155_C_3"/>
</dbReference>
<dbReference type="GO" id="GO:0017056">
    <property type="term" value="F:structural constituent of nuclear pore"/>
    <property type="evidence" value="ECO:0007669"/>
    <property type="project" value="InterPro"/>
</dbReference>
<accession>A0A4P9YUR4</accession>
<keyword evidence="7" id="KW-1185">Reference proteome</keyword>
<keyword evidence="4" id="KW-0175">Coiled coil</keyword>
<evidence type="ECO:0000259" key="5">
    <source>
        <dbReference type="Pfam" id="PF03177"/>
    </source>
</evidence>
<organism evidence="6 7">
    <name type="scientific">Syncephalis pseudoplumigaleata</name>
    <dbReference type="NCBI Taxonomy" id="1712513"/>
    <lineage>
        <taxon>Eukaryota</taxon>
        <taxon>Fungi</taxon>
        <taxon>Fungi incertae sedis</taxon>
        <taxon>Zoopagomycota</taxon>
        <taxon>Zoopagomycotina</taxon>
        <taxon>Zoopagomycetes</taxon>
        <taxon>Zoopagales</taxon>
        <taxon>Piptocephalidaceae</taxon>
        <taxon>Syncephalis</taxon>
    </lineage>
</organism>
<dbReference type="InterPro" id="IPR007187">
    <property type="entry name" value="Nucleoporin_Nup133/Nup155_C"/>
</dbReference>
<evidence type="ECO:0000256" key="2">
    <source>
        <dbReference type="ARBA" id="ARBA00022448"/>
    </source>
</evidence>
<dbReference type="AlphaFoldDB" id="A0A4P9YUR4"/>
<evidence type="ECO:0000313" key="7">
    <source>
        <dbReference type="Proteomes" id="UP000278143"/>
    </source>
</evidence>
<keyword evidence="3" id="KW-0539">Nucleus</keyword>
<dbReference type="Pfam" id="PF03177">
    <property type="entry name" value="Nucleoporin_C"/>
    <property type="match status" value="1"/>
</dbReference>
<dbReference type="GO" id="GO:0006606">
    <property type="term" value="P:protein import into nucleus"/>
    <property type="evidence" value="ECO:0007669"/>
    <property type="project" value="TreeGrafter"/>
</dbReference>
<name>A0A4P9YUR4_9FUNG</name>
<feature type="domain" description="Nucleoporin Nup133/Nup155-like C-terminal" evidence="5">
    <location>
        <begin position="2"/>
        <end position="295"/>
    </location>
</feature>
<dbReference type="PANTHER" id="PTHR10350">
    <property type="entry name" value="NUCLEAR PORE COMPLEX PROTEIN NUP155"/>
    <property type="match status" value="1"/>
</dbReference>
<dbReference type="GO" id="GO:0044611">
    <property type="term" value="C:nuclear pore inner ring"/>
    <property type="evidence" value="ECO:0007669"/>
    <property type="project" value="TreeGrafter"/>
</dbReference>
<dbReference type="Gene3D" id="1.20.120.1880">
    <property type="entry name" value="Nucleoporin, helical C-terminal domain"/>
    <property type="match status" value="1"/>
</dbReference>
<feature type="coiled-coil region" evidence="4">
    <location>
        <begin position="69"/>
        <end position="125"/>
    </location>
</feature>
<keyword evidence="2" id="KW-0813">Transport</keyword>
<dbReference type="Proteomes" id="UP000278143">
    <property type="component" value="Unassembled WGS sequence"/>
</dbReference>
<evidence type="ECO:0000256" key="4">
    <source>
        <dbReference type="SAM" id="Coils"/>
    </source>
</evidence>